<evidence type="ECO:0000256" key="1">
    <source>
        <dbReference type="ARBA" id="ARBA00010641"/>
    </source>
</evidence>
<dbReference type="RefSeq" id="WP_240775082.1">
    <property type="nucleotide sequence ID" value="NZ_OCMT01000002.1"/>
</dbReference>
<dbReference type="SUPFAM" id="SSF88659">
    <property type="entry name" value="Sigma3 and sigma4 domains of RNA polymerase sigma factors"/>
    <property type="match status" value="1"/>
</dbReference>
<dbReference type="PANTHER" id="PTHR43133">
    <property type="entry name" value="RNA POLYMERASE ECF-TYPE SIGMA FACTO"/>
    <property type="match status" value="1"/>
</dbReference>
<evidence type="ECO:0000313" key="8">
    <source>
        <dbReference type="Proteomes" id="UP000219281"/>
    </source>
</evidence>
<dbReference type="GO" id="GO:0003677">
    <property type="term" value="F:DNA binding"/>
    <property type="evidence" value="ECO:0007669"/>
    <property type="project" value="InterPro"/>
</dbReference>
<dbReference type="InterPro" id="IPR036388">
    <property type="entry name" value="WH-like_DNA-bd_sf"/>
</dbReference>
<sequence length="213" mass="25319">MLELALQQMKEIADSELLELTKQSSYPAFNELYQRYWKYIYTIAYKKLGDKDDAADLTQNVFMEFYHKRENLVIHIPIKNYLRTAMLYKLSNYFRTKGFQEKHYLNFQQFIQQAQDSDSSFDLLTTKENELEFEEMVELIYRTIDEMPDKMKEIFLMSRSEQYSIVEIADKLGLSPQTIKNQISKAFTRIREAAAQNNLNVTQVVILIWLTQA</sequence>
<dbReference type="InterPro" id="IPR007627">
    <property type="entry name" value="RNA_pol_sigma70_r2"/>
</dbReference>
<evidence type="ECO:0000256" key="3">
    <source>
        <dbReference type="ARBA" id="ARBA00023082"/>
    </source>
</evidence>
<gene>
    <name evidence="7" type="ORF">SAMN06297358_2313</name>
</gene>
<evidence type="ECO:0000256" key="4">
    <source>
        <dbReference type="ARBA" id="ARBA00023163"/>
    </source>
</evidence>
<evidence type="ECO:0000313" key="7">
    <source>
        <dbReference type="EMBL" id="SOD15326.1"/>
    </source>
</evidence>
<dbReference type="AlphaFoldDB" id="A0A286A0A2"/>
<dbReference type="Pfam" id="PF08281">
    <property type="entry name" value="Sigma70_r4_2"/>
    <property type="match status" value="1"/>
</dbReference>
<feature type="domain" description="RNA polymerase sigma factor 70 region 4 type 2" evidence="6">
    <location>
        <begin position="139"/>
        <end position="189"/>
    </location>
</feature>
<evidence type="ECO:0000259" key="5">
    <source>
        <dbReference type="Pfam" id="PF04542"/>
    </source>
</evidence>
<evidence type="ECO:0000259" key="6">
    <source>
        <dbReference type="Pfam" id="PF08281"/>
    </source>
</evidence>
<dbReference type="Gene3D" id="1.10.1740.10">
    <property type="match status" value="1"/>
</dbReference>
<keyword evidence="3" id="KW-0731">Sigma factor</keyword>
<dbReference type="InterPro" id="IPR013324">
    <property type="entry name" value="RNA_pol_sigma_r3/r4-like"/>
</dbReference>
<evidence type="ECO:0000256" key="2">
    <source>
        <dbReference type="ARBA" id="ARBA00023015"/>
    </source>
</evidence>
<dbReference type="Proteomes" id="UP000219281">
    <property type="component" value="Unassembled WGS sequence"/>
</dbReference>
<dbReference type="GO" id="GO:0006352">
    <property type="term" value="P:DNA-templated transcription initiation"/>
    <property type="evidence" value="ECO:0007669"/>
    <property type="project" value="InterPro"/>
</dbReference>
<keyword evidence="4" id="KW-0804">Transcription</keyword>
<dbReference type="GO" id="GO:0016987">
    <property type="term" value="F:sigma factor activity"/>
    <property type="evidence" value="ECO:0007669"/>
    <property type="project" value="UniProtKB-KW"/>
</dbReference>
<dbReference type="CDD" id="cd06171">
    <property type="entry name" value="Sigma70_r4"/>
    <property type="match status" value="1"/>
</dbReference>
<protein>
    <submittedName>
        <fullName evidence="7">RNA polymerase sigma-70 factor, ECF subfamily</fullName>
    </submittedName>
</protein>
<organism evidence="7 8">
    <name type="scientific">Pedobacter xixiisoli</name>
    <dbReference type="NCBI Taxonomy" id="1476464"/>
    <lineage>
        <taxon>Bacteria</taxon>
        <taxon>Pseudomonadati</taxon>
        <taxon>Bacteroidota</taxon>
        <taxon>Sphingobacteriia</taxon>
        <taxon>Sphingobacteriales</taxon>
        <taxon>Sphingobacteriaceae</taxon>
        <taxon>Pedobacter</taxon>
    </lineage>
</organism>
<dbReference type="InterPro" id="IPR014284">
    <property type="entry name" value="RNA_pol_sigma-70_dom"/>
</dbReference>
<reference evidence="8" key="1">
    <citation type="submission" date="2017-09" db="EMBL/GenBank/DDBJ databases">
        <authorList>
            <person name="Varghese N."/>
            <person name="Submissions S."/>
        </authorList>
    </citation>
    <scope>NUCLEOTIDE SEQUENCE [LARGE SCALE GENOMIC DNA]</scope>
    <source>
        <strain evidence="8">CGMCC 1.12803</strain>
    </source>
</reference>
<dbReference type="EMBL" id="OCMT01000002">
    <property type="protein sequence ID" value="SOD15326.1"/>
    <property type="molecule type" value="Genomic_DNA"/>
</dbReference>
<dbReference type="SUPFAM" id="SSF88946">
    <property type="entry name" value="Sigma2 domain of RNA polymerase sigma factors"/>
    <property type="match status" value="1"/>
</dbReference>
<feature type="domain" description="RNA polymerase sigma-70 region 2" evidence="5">
    <location>
        <begin position="32"/>
        <end position="97"/>
    </location>
</feature>
<accession>A0A286A0A2</accession>
<dbReference type="PANTHER" id="PTHR43133:SF46">
    <property type="entry name" value="RNA POLYMERASE SIGMA-70 FACTOR ECF SUBFAMILY"/>
    <property type="match status" value="1"/>
</dbReference>
<keyword evidence="2" id="KW-0805">Transcription regulation</keyword>
<dbReference type="Pfam" id="PF04542">
    <property type="entry name" value="Sigma70_r2"/>
    <property type="match status" value="1"/>
</dbReference>
<dbReference type="NCBIfam" id="TIGR02937">
    <property type="entry name" value="sigma70-ECF"/>
    <property type="match status" value="1"/>
</dbReference>
<comment type="similarity">
    <text evidence="1">Belongs to the sigma-70 factor family. ECF subfamily.</text>
</comment>
<proteinExistence type="inferred from homology"/>
<name>A0A286A0A2_9SPHI</name>
<keyword evidence="8" id="KW-1185">Reference proteome</keyword>
<dbReference type="InterPro" id="IPR013249">
    <property type="entry name" value="RNA_pol_sigma70_r4_t2"/>
</dbReference>
<dbReference type="InterPro" id="IPR013325">
    <property type="entry name" value="RNA_pol_sigma_r2"/>
</dbReference>
<dbReference type="Gene3D" id="1.10.10.10">
    <property type="entry name" value="Winged helix-like DNA-binding domain superfamily/Winged helix DNA-binding domain"/>
    <property type="match status" value="1"/>
</dbReference>
<dbReference type="InterPro" id="IPR039425">
    <property type="entry name" value="RNA_pol_sigma-70-like"/>
</dbReference>